<protein>
    <recommendedName>
        <fullName evidence="1">NAD-dependent epimerase/dehydratase domain-containing protein</fullName>
    </recommendedName>
</protein>
<evidence type="ECO:0000313" key="8">
    <source>
        <dbReference type="Proteomes" id="UP000324907"/>
    </source>
</evidence>
<evidence type="ECO:0000313" key="6">
    <source>
        <dbReference type="Proteomes" id="UP000322899"/>
    </source>
</evidence>
<sequence length="335" mass="36969">MAAAASADAAKPSPIEALAVADLHKGPYLVFGGKTGWIGQKMVTLLKERGCEAIAASSRLENRSDVEAEIDSVKPKFVLNCAGVTGRPNVDWCEDHKAETIRVNVIGTMSLIDLCETRGIHVTNFATGCIYKYDDEHTIGGKGFTEEDKPNFTGSFYSLTKGMVETMCRAYKHVLTLRFRMPISDDLNHRNFVTKITKYARVVDIPNSMTTLFDMLPVAALMIHKGLTGVFNFTNPGAVSHNEILTHYRTHVDPTFWWANFTEEQCNAILKAERSNNTLDTTKLETALADVRIPPIKEAVEGVFIRMAENLKAEGAFPPVNFKDSEGIPKPADAK</sequence>
<evidence type="ECO:0000313" key="4">
    <source>
        <dbReference type="EMBL" id="KAA0168819.1"/>
    </source>
</evidence>
<feature type="domain" description="NAD-dependent epimerase/dehydratase" evidence="1">
    <location>
        <begin position="33"/>
        <end position="173"/>
    </location>
</feature>
<dbReference type="Proteomes" id="UP000322899">
    <property type="component" value="Unassembled WGS sequence"/>
</dbReference>
<gene>
    <name evidence="5" type="ORF">FNF27_03094</name>
    <name evidence="4" type="ORF">FNF28_02366</name>
    <name evidence="2" type="ORF">FNF29_05057</name>
    <name evidence="3" type="ORF">FNF31_01069</name>
</gene>
<dbReference type="PANTHER" id="PTHR10491:SF4">
    <property type="entry name" value="METHIONINE ADENOSYLTRANSFERASE 2 SUBUNIT BETA"/>
    <property type="match status" value="1"/>
</dbReference>
<dbReference type="Proteomes" id="UP000325113">
    <property type="component" value="Unassembled WGS sequence"/>
</dbReference>
<dbReference type="GO" id="GO:0048269">
    <property type="term" value="C:methionine adenosyltransferase complex"/>
    <property type="evidence" value="ECO:0007669"/>
    <property type="project" value="TreeGrafter"/>
</dbReference>
<dbReference type="PANTHER" id="PTHR10491">
    <property type="entry name" value="DTDP-4-DEHYDRORHAMNOSE REDUCTASE"/>
    <property type="match status" value="1"/>
</dbReference>
<proteinExistence type="predicted"/>
<dbReference type="InterPro" id="IPR005913">
    <property type="entry name" value="dTDP_dehydrorham_reduct"/>
</dbReference>
<dbReference type="CDD" id="cd05254">
    <property type="entry name" value="dTDP_HR_like_SDR_e"/>
    <property type="match status" value="1"/>
</dbReference>
<organism evidence="5 6">
    <name type="scientific">Cafeteria roenbergensis</name>
    <name type="common">Marine flagellate</name>
    <dbReference type="NCBI Taxonomy" id="33653"/>
    <lineage>
        <taxon>Eukaryota</taxon>
        <taxon>Sar</taxon>
        <taxon>Stramenopiles</taxon>
        <taxon>Bigyra</taxon>
        <taxon>Opalozoa</taxon>
        <taxon>Bicosoecida</taxon>
        <taxon>Cafeteriaceae</taxon>
        <taxon>Cafeteria</taxon>
    </lineage>
</organism>
<keyword evidence="7" id="KW-1185">Reference proteome</keyword>
<dbReference type="GO" id="GO:0048270">
    <property type="term" value="F:methionine adenosyltransferase regulator activity"/>
    <property type="evidence" value="ECO:0007669"/>
    <property type="project" value="TreeGrafter"/>
</dbReference>
<dbReference type="GO" id="GO:0006556">
    <property type="term" value="P:S-adenosylmethionine biosynthetic process"/>
    <property type="evidence" value="ECO:0007669"/>
    <property type="project" value="TreeGrafter"/>
</dbReference>
<dbReference type="OrthoDB" id="16464at2759"/>
<dbReference type="EMBL" id="VLTO01000014">
    <property type="protein sequence ID" value="KAA0175394.1"/>
    <property type="molecule type" value="Genomic_DNA"/>
</dbReference>
<evidence type="ECO:0000313" key="3">
    <source>
        <dbReference type="EMBL" id="KAA0167183.1"/>
    </source>
</evidence>
<evidence type="ECO:0000313" key="5">
    <source>
        <dbReference type="EMBL" id="KAA0175394.1"/>
    </source>
</evidence>
<comment type="caution">
    <text evidence="5">The sequence shown here is derived from an EMBL/GenBank/DDBJ whole genome shotgun (WGS) entry which is preliminary data.</text>
</comment>
<dbReference type="Proteomes" id="UP000324907">
    <property type="component" value="Unassembled WGS sequence"/>
</dbReference>
<dbReference type="InterPro" id="IPR036291">
    <property type="entry name" value="NAD(P)-bd_dom_sf"/>
</dbReference>
<evidence type="ECO:0000313" key="7">
    <source>
        <dbReference type="Proteomes" id="UP000323011"/>
    </source>
</evidence>
<dbReference type="Gene3D" id="3.40.50.720">
    <property type="entry name" value="NAD(P)-binding Rossmann-like Domain"/>
    <property type="match status" value="1"/>
</dbReference>
<dbReference type="Pfam" id="PF01370">
    <property type="entry name" value="Epimerase"/>
    <property type="match status" value="1"/>
</dbReference>
<name>A0A5A8EDW4_CAFRO</name>
<reference evidence="6 7" key="1">
    <citation type="submission" date="2019-07" db="EMBL/GenBank/DDBJ databases">
        <title>Genomes of Cafeteria roenbergensis.</title>
        <authorList>
            <person name="Fischer M.G."/>
            <person name="Hackl T."/>
            <person name="Roman M."/>
        </authorList>
    </citation>
    <scope>NUCLEOTIDE SEQUENCE [LARGE SCALE GENOMIC DNA]</scope>
    <source>
        <strain evidence="2 7">BVI</strain>
        <strain evidence="3 9">Cflag</strain>
        <strain evidence="5 6">E4-10P</strain>
        <strain evidence="4 8">RCC970-E3</strain>
    </source>
</reference>
<dbReference type="Proteomes" id="UP000323011">
    <property type="component" value="Unassembled WGS sequence"/>
</dbReference>
<accession>A0A5A8EDW4</accession>
<dbReference type="OMA" id="TIRMENR"/>
<dbReference type="AlphaFoldDB" id="A0A5A8EDW4"/>
<evidence type="ECO:0000313" key="2">
    <source>
        <dbReference type="EMBL" id="KAA0150720.1"/>
    </source>
</evidence>
<evidence type="ECO:0000313" key="9">
    <source>
        <dbReference type="Proteomes" id="UP000325113"/>
    </source>
</evidence>
<dbReference type="EMBL" id="VLTN01000032">
    <property type="protein sequence ID" value="KAA0150720.1"/>
    <property type="molecule type" value="Genomic_DNA"/>
</dbReference>
<dbReference type="InterPro" id="IPR001509">
    <property type="entry name" value="Epimerase_deHydtase"/>
</dbReference>
<dbReference type="EMBL" id="VLTM01000006">
    <property type="protein sequence ID" value="KAA0167183.1"/>
    <property type="molecule type" value="Genomic_DNA"/>
</dbReference>
<evidence type="ECO:0000259" key="1">
    <source>
        <dbReference type="Pfam" id="PF01370"/>
    </source>
</evidence>
<dbReference type="SUPFAM" id="SSF51735">
    <property type="entry name" value="NAD(P)-binding Rossmann-fold domains"/>
    <property type="match status" value="1"/>
</dbReference>
<dbReference type="EMBL" id="VLTL01000026">
    <property type="protein sequence ID" value="KAA0168819.1"/>
    <property type="molecule type" value="Genomic_DNA"/>
</dbReference>